<dbReference type="OrthoDB" id="5685397at2"/>
<accession>A0A1V3JPK6</accession>
<evidence type="ECO:0000256" key="1">
    <source>
        <dbReference type="SAM" id="Phobius"/>
    </source>
</evidence>
<keyword evidence="1" id="KW-1133">Transmembrane helix</keyword>
<evidence type="ECO:0000313" key="2">
    <source>
        <dbReference type="EMBL" id="OOF58575.1"/>
    </source>
</evidence>
<protein>
    <submittedName>
        <fullName evidence="2">Uncharacterized protein</fullName>
    </submittedName>
</protein>
<dbReference type="Proteomes" id="UP000188602">
    <property type="component" value="Unassembled WGS sequence"/>
</dbReference>
<keyword evidence="1" id="KW-0472">Membrane</keyword>
<keyword evidence="3" id="KW-1185">Reference proteome</keyword>
<sequence>MMNFIYECGDFFKENWKDTLPYIFTVFGIIWGGLKYNLPQKKFIRDLELAEKYLSKDSFNKLKQEPAIIKDMTIRIFPSFRGVTFTEVDKLLKIDIGDNNFFTFLDLYKKKWIDDSLNLTDDGKKLLNRKWDWDLHLWYGAFFIWCIGLAITMSFIFSIKDPLGIILSILLVCIPEISLLNYADKRNRLRNFKSKNISNTTRRKKCQ</sequence>
<dbReference type="STRING" id="1907939.BKL49_06610"/>
<gene>
    <name evidence="2" type="ORF">BKL49_06610</name>
</gene>
<dbReference type="RefSeq" id="WP_077423836.1">
    <property type="nucleotide sequence ID" value="NZ_MLHQ01000015.1"/>
</dbReference>
<feature type="transmembrane region" description="Helical" evidence="1">
    <location>
        <begin position="163"/>
        <end position="183"/>
    </location>
</feature>
<keyword evidence="1" id="KW-0812">Transmembrane</keyword>
<feature type="transmembrane region" description="Helical" evidence="1">
    <location>
        <begin position="20"/>
        <end position="38"/>
    </location>
</feature>
<reference evidence="2 3" key="1">
    <citation type="submission" date="2016-10" db="EMBL/GenBank/DDBJ databases">
        <title>Rodentibacter gen. nov. and new species.</title>
        <authorList>
            <person name="Christensen H."/>
        </authorList>
    </citation>
    <scope>NUCLEOTIDE SEQUENCE [LARGE SCALE GENOMIC DNA]</scope>
    <source>
        <strain evidence="2 3">Ac151</strain>
    </source>
</reference>
<dbReference type="AlphaFoldDB" id="A0A1V3JPK6"/>
<evidence type="ECO:0000313" key="3">
    <source>
        <dbReference type="Proteomes" id="UP000188602"/>
    </source>
</evidence>
<organism evidence="2 3">
    <name type="scientific">Rodentibacter myodis</name>
    <dbReference type="NCBI Taxonomy" id="1907939"/>
    <lineage>
        <taxon>Bacteria</taxon>
        <taxon>Pseudomonadati</taxon>
        <taxon>Pseudomonadota</taxon>
        <taxon>Gammaproteobacteria</taxon>
        <taxon>Pasteurellales</taxon>
        <taxon>Pasteurellaceae</taxon>
        <taxon>Rodentibacter</taxon>
    </lineage>
</organism>
<dbReference type="EMBL" id="MLHQ01000015">
    <property type="protein sequence ID" value="OOF58575.1"/>
    <property type="molecule type" value="Genomic_DNA"/>
</dbReference>
<feature type="transmembrane region" description="Helical" evidence="1">
    <location>
        <begin position="137"/>
        <end position="157"/>
    </location>
</feature>
<comment type="caution">
    <text evidence="2">The sequence shown here is derived from an EMBL/GenBank/DDBJ whole genome shotgun (WGS) entry which is preliminary data.</text>
</comment>
<name>A0A1V3JPK6_9PAST</name>
<proteinExistence type="predicted"/>